<accession>A0AAW4GDG8</accession>
<dbReference type="RefSeq" id="WP_205405246.1">
    <property type="nucleotide sequence ID" value="NZ_JAFFTA010000008.1"/>
</dbReference>
<keyword evidence="3" id="KW-1185">Reference proteome</keyword>
<organism evidence="1 4">
    <name type="scientific">Stenotrophomonas lactitubi</name>
    <dbReference type="NCBI Taxonomy" id="2045214"/>
    <lineage>
        <taxon>Bacteria</taxon>
        <taxon>Pseudomonadati</taxon>
        <taxon>Pseudomonadota</taxon>
        <taxon>Gammaproteobacteria</taxon>
        <taxon>Lysobacterales</taxon>
        <taxon>Lysobacteraceae</taxon>
        <taxon>Stenotrophomonas</taxon>
    </lineage>
</organism>
<name>A0AAW4GDG8_9GAMM</name>
<dbReference type="Proteomes" id="UP000749453">
    <property type="component" value="Unassembled WGS sequence"/>
</dbReference>
<dbReference type="InterPro" id="IPR009003">
    <property type="entry name" value="Peptidase_S1_PA"/>
</dbReference>
<dbReference type="EMBL" id="JAFFTA010000008">
    <property type="protein sequence ID" value="MBM9912911.1"/>
    <property type="molecule type" value="Genomic_DNA"/>
</dbReference>
<dbReference type="AlphaFoldDB" id="A0AAW4GDG8"/>
<dbReference type="Proteomes" id="UP000784064">
    <property type="component" value="Unassembled WGS sequence"/>
</dbReference>
<dbReference type="EMBL" id="JAFFTB010000008">
    <property type="protein sequence ID" value="MBM9937561.1"/>
    <property type="molecule type" value="Genomic_DNA"/>
</dbReference>
<reference evidence="3" key="1">
    <citation type="submission" date="2021-01" db="EMBL/GenBank/DDBJ databases">
        <title>Stenotrophomonas maltophilia.</title>
        <authorList>
            <person name="Yu Y."/>
        </authorList>
    </citation>
    <scope>NUCLEOTIDE SEQUENCE [LARGE SCALE GENOMIC DNA]</scope>
    <source>
        <strain evidence="3">As-6</strain>
    </source>
</reference>
<dbReference type="SUPFAM" id="SSF50494">
    <property type="entry name" value="Trypsin-like serine proteases"/>
    <property type="match status" value="1"/>
</dbReference>
<reference evidence="1" key="2">
    <citation type="submission" date="2021-01" db="EMBL/GenBank/DDBJ databases">
        <authorList>
            <person name="Yu Y."/>
        </authorList>
    </citation>
    <scope>NUCLEOTIDE SEQUENCE</scope>
    <source>
        <strain evidence="1">As-5</strain>
        <strain evidence="2">As-6</strain>
    </source>
</reference>
<evidence type="ECO:0000313" key="1">
    <source>
        <dbReference type="EMBL" id="MBM9912911.1"/>
    </source>
</evidence>
<protein>
    <submittedName>
        <fullName evidence="1">Trypsin-like peptidase domain-containing protein</fullName>
    </submittedName>
</protein>
<evidence type="ECO:0000313" key="4">
    <source>
        <dbReference type="Proteomes" id="UP000784064"/>
    </source>
</evidence>
<evidence type="ECO:0000313" key="2">
    <source>
        <dbReference type="EMBL" id="MBM9937561.1"/>
    </source>
</evidence>
<gene>
    <name evidence="1" type="ORF">JJW18_05460</name>
    <name evidence="2" type="ORF">JJW19_05330</name>
</gene>
<evidence type="ECO:0000313" key="3">
    <source>
        <dbReference type="Proteomes" id="UP000749453"/>
    </source>
</evidence>
<sequence length="269" mass="29564">MTPQDLVNRAKTDALNGFSHAIFPIYLFQEGENPEHVGTCFAIEYSSKYFLITAAHVIDHQKAGQLVVGSTSQKLVTVQGAWHVSDAGESGRNDDPIDLAWHELNDEERSILQVVQSSQIEREPPTSQESRVLTMIGFPRSKNKKISAKNTRAKNLSPVRAQYADLETIPHEHFKSRGMSSDTHIAMRRGNQSMGENGDVQNTIGHIGFSGGPMIFAGLVDADPPIRPQTIVGMVIESGDSNDCVVALRMSEIISRIDRNMGQTPTTPN</sequence>
<comment type="caution">
    <text evidence="1">The sequence shown here is derived from an EMBL/GenBank/DDBJ whole genome shotgun (WGS) entry which is preliminary data.</text>
</comment>
<proteinExistence type="predicted"/>